<dbReference type="PROSITE" id="PS50883">
    <property type="entry name" value="EAL"/>
    <property type="match status" value="1"/>
</dbReference>
<dbReference type="SMART" id="SM00091">
    <property type="entry name" value="PAS"/>
    <property type="match status" value="2"/>
</dbReference>
<feature type="domain" description="GGDEF" evidence="4">
    <location>
        <begin position="487"/>
        <end position="623"/>
    </location>
</feature>
<evidence type="ECO:0000259" key="3">
    <source>
        <dbReference type="PROSITE" id="PS50883"/>
    </source>
</evidence>
<name>A0A7V4CMA9_FERPE</name>
<dbReference type="InterPro" id="IPR035919">
    <property type="entry name" value="EAL_sf"/>
</dbReference>
<dbReference type="InterPro" id="IPR052155">
    <property type="entry name" value="Biofilm_reg_signaling"/>
</dbReference>
<dbReference type="NCBIfam" id="TIGR00254">
    <property type="entry name" value="GGDEF"/>
    <property type="match status" value="1"/>
</dbReference>
<dbReference type="SMART" id="SM00052">
    <property type="entry name" value="EAL"/>
    <property type="match status" value="1"/>
</dbReference>
<dbReference type="InterPro" id="IPR001633">
    <property type="entry name" value="EAL_dom"/>
</dbReference>
<feature type="transmembrane region" description="Helical" evidence="1">
    <location>
        <begin position="43"/>
        <end position="60"/>
    </location>
</feature>
<dbReference type="Pfam" id="PF16927">
    <property type="entry name" value="HisKA_7TM"/>
    <property type="match status" value="1"/>
</dbReference>
<comment type="caution">
    <text evidence="5">The sequence shown here is derived from an EMBL/GenBank/DDBJ whole genome shotgun (WGS) entry which is preliminary data.</text>
</comment>
<evidence type="ECO:0000313" key="5">
    <source>
        <dbReference type="EMBL" id="HGQ76894.1"/>
    </source>
</evidence>
<proteinExistence type="predicted"/>
<dbReference type="SUPFAM" id="SSF141868">
    <property type="entry name" value="EAL domain-like"/>
    <property type="match status" value="1"/>
</dbReference>
<feature type="domain" description="EAL" evidence="3">
    <location>
        <begin position="632"/>
        <end position="882"/>
    </location>
</feature>
<keyword evidence="1" id="KW-1133">Transmembrane helix</keyword>
<feature type="transmembrane region" description="Helical" evidence="1">
    <location>
        <begin position="182"/>
        <end position="200"/>
    </location>
</feature>
<dbReference type="PROSITE" id="PS50887">
    <property type="entry name" value="GGDEF"/>
    <property type="match status" value="1"/>
</dbReference>
<dbReference type="SMART" id="SM00267">
    <property type="entry name" value="GGDEF"/>
    <property type="match status" value="1"/>
</dbReference>
<dbReference type="AlphaFoldDB" id="A0A7V4CMA9"/>
<protein>
    <submittedName>
        <fullName evidence="5">EAL domain-containing protein</fullName>
    </submittedName>
</protein>
<evidence type="ECO:0000259" key="4">
    <source>
        <dbReference type="PROSITE" id="PS50887"/>
    </source>
</evidence>
<dbReference type="InterPro" id="IPR000014">
    <property type="entry name" value="PAS"/>
</dbReference>
<dbReference type="Pfam" id="PF13426">
    <property type="entry name" value="PAS_9"/>
    <property type="match status" value="1"/>
</dbReference>
<sequence>MSHQFSKEVIFILLALNKLLALSGLLVSVVNFVYVLDRRVYNLSKAVIQMALYVLFFSAVESFKYEVPNIILLEKLQDILLLYIPVTILFFSLDLSGIQKSRRMTLLAYSIPTLYLILAFTNKFHKLFWSGEVKTELYGLQKVRPHGGFIPWTYFIFAIVLFTLAFICIARSKKLDLRTKRLSGFTFAFGMVGSVLAYLVNFNYTLLSFILSHTTMFLDLIAVDLAWRKLSLSARYNAYEHSDDGFIVVDELSERVLDINDKAAKLLDLDGKAIIGRKEEKIQALIKKSGEILFEANKYLKISTIEDDKNRALLVVVKDVTAEMVSKKDIEKVQTLFKTLFENIPDGAVILNKEGVVIECNKQFLAMFGYTKEEVLGKNIDDLIAPNDLQYEPDKLRKLAIEQKTLKVETTRKRKDGSLIEVRINVSTIDTGEEALIYAIYTDVTAEREAMNVVGNILQKDPLTGLYTRQYFIRKLSSTIEFSSIDDYNAVIAIDIREFSLFNSTRGHSFGDELLREISKRLKSVLREGDTIARPYADEFWILLEKVGKDYRQAKETVSSIVGKIESELRKFYNINGEILDIRFSTGIHIFASMDTTEDVLRKLNLALARAKTSRDGVVFYSALIDNELQELAARERALKEAVYNGELKIFLQPICNSYSEVVGAEALLRWVKKDGSVVPPLDFIRVIEENGMIITVGEEVLRQVCEFIVDNDTSIGFVDVNVSPVQLRYPNMADRFIDIISAHEIDPRKIVLEFTENILIEMNQVVKDNIEKLLNFGCQICIDDFGTGYSSLSYLTLLPLKKIKVDRSFVSRMPEDSRSIKILEAIYNIARSFNLDAIPEGVENEKQLEILSMIGYRLFQGYYFGKPIPVDDFAKILRERSKFTKS</sequence>
<dbReference type="NCBIfam" id="TIGR00229">
    <property type="entry name" value="sensory_box"/>
    <property type="match status" value="1"/>
</dbReference>
<dbReference type="InterPro" id="IPR043128">
    <property type="entry name" value="Rev_trsase/Diguanyl_cyclase"/>
</dbReference>
<feature type="transmembrane region" description="Helical" evidence="1">
    <location>
        <begin position="149"/>
        <end position="170"/>
    </location>
</feature>
<dbReference type="SUPFAM" id="SSF55073">
    <property type="entry name" value="Nucleotide cyclase"/>
    <property type="match status" value="1"/>
</dbReference>
<evidence type="ECO:0000259" key="2">
    <source>
        <dbReference type="PROSITE" id="PS50112"/>
    </source>
</evidence>
<dbReference type="PROSITE" id="PS50112">
    <property type="entry name" value="PAS"/>
    <property type="match status" value="1"/>
</dbReference>
<dbReference type="PANTHER" id="PTHR44757:SF2">
    <property type="entry name" value="BIOFILM ARCHITECTURE MAINTENANCE PROTEIN MBAA"/>
    <property type="match status" value="1"/>
</dbReference>
<dbReference type="CDD" id="cd01948">
    <property type="entry name" value="EAL"/>
    <property type="match status" value="1"/>
</dbReference>
<feature type="transmembrane region" description="Helical" evidence="1">
    <location>
        <begin position="80"/>
        <end position="99"/>
    </location>
</feature>
<dbReference type="SUPFAM" id="SSF55785">
    <property type="entry name" value="PYP-like sensor domain (PAS domain)"/>
    <property type="match status" value="1"/>
</dbReference>
<dbReference type="Gene3D" id="3.20.20.450">
    <property type="entry name" value="EAL domain"/>
    <property type="match status" value="1"/>
</dbReference>
<dbReference type="CDD" id="cd00130">
    <property type="entry name" value="PAS"/>
    <property type="match status" value="1"/>
</dbReference>
<keyword evidence="1" id="KW-0812">Transmembrane</keyword>
<dbReference type="PANTHER" id="PTHR44757">
    <property type="entry name" value="DIGUANYLATE CYCLASE DGCP"/>
    <property type="match status" value="1"/>
</dbReference>
<dbReference type="InterPro" id="IPR029787">
    <property type="entry name" value="Nucleotide_cyclase"/>
</dbReference>
<feature type="transmembrane region" description="Helical" evidence="1">
    <location>
        <begin position="12"/>
        <end position="36"/>
    </location>
</feature>
<dbReference type="InterPro" id="IPR035965">
    <property type="entry name" value="PAS-like_dom_sf"/>
</dbReference>
<accession>A0A7V4CMA9</accession>
<evidence type="ECO:0000256" key="1">
    <source>
        <dbReference type="SAM" id="Phobius"/>
    </source>
</evidence>
<dbReference type="InterPro" id="IPR000160">
    <property type="entry name" value="GGDEF_dom"/>
</dbReference>
<dbReference type="Gene3D" id="3.30.450.20">
    <property type="entry name" value="PAS domain"/>
    <property type="match status" value="1"/>
</dbReference>
<dbReference type="EMBL" id="DTBH01000066">
    <property type="protein sequence ID" value="HGQ76894.1"/>
    <property type="molecule type" value="Genomic_DNA"/>
</dbReference>
<feature type="transmembrane region" description="Helical" evidence="1">
    <location>
        <begin position="106"/>
        <end position="129"/>
    </location>
</feature>
<dbReference type="Pfam" id="PF13188">
    <property type="entry name" value="PAS_8"/>
    <property type="match status" value="1"/>
</dbReference>
<organism evidence="5">
    <name type="scientific">Fervidobacterium pennivorans</name>
    <dbReference type="NCBI Taxonomy" id="93466"/>
    <lineage>
        <taxon>Bacteria</taxon>
        <taxon>Thermotogati</taxon>
        <taxon>Thermotogota</taxon>
        <taxon>Thermotogae</taxon>
        <taxon>Thermotogales</taxon>
        <taxon>Fervidobacteriaceae</taxon>
        <taxon>Fervidobacterium</taxon>
    </lineage>
</organism>
<reference evidence="5" key="1">
    <citation type="journal article" date="2020" name="mSystems">
        <title>Genome- and Community-Level Interaction Insights into Carbon Utilization and Element Cycling Functions of Hydrothermarchaeota in Hydrothermal Sediment.</title>
        <authorList>
            <person name="Zhou Z."/>
            <person name="Liu Y."/>
            <person name="Xu W."/>
            <person name="Pan J."/>
            <person name="Luo Z.H."/>
            <person name="Li M."/>
        </authorList>
    </citation>
    <scope>NUCLEOTIDE SEQUENCE [LARGE SCALE GENOMIC DNA]</scope>
    <source>
        <strain evidence="5">SpSt-640</strain>
    </source>
</reference>
<dbReference type="Pfam" id="PF00990">
    <property type="entry name" value="GGDEF"/>
    <property type="match status" value="1"/>
</dbReference>
<feature type="domain" description="PAS" evidence="2">
    <location>
        <begin position="333"/>
        <end position="403"/>
    </location>
</feature>
<gene>
    <name evidence="5" type="ORF">ENU12_03055</name>
</gene>
<dbReference type="InterPro" id="IPR031621">
    <property type="entry name" value="HisKA_7TM"/>
</dbReference>
<dbReference type="Pfam" id="PF00563">
    <property type="entry name" value="EAL"/>
    <property type="match status" value="1"/>
</dbReference>
<keyword evidence="1" id="KW-0472">Membrane</keyword>
<dbReference type="CDD" id="cd01949">
    <property type="entry name" value="GGDEF"/>
    <property type="match status" value="1"/>
</dbReference>
<dbReference type="Gene3D" id="3.30.70.270">
    <property type="match status" value="1"/>
</dbReference>